<dbReference type="RefSeq" id="WP_145248397.1">
    <property type="nucleotide sequence ID" value="NZ_CP036278.1"/>
</dbReference>
<evidence type="ECO:0000313" key="2">
    <source>
        <dbReference type="Proteomes" id="UP000315750"/>
    </source>
</evidence>
<proteinExistence type="predicted"/>
<keyword evidence="2" id="KW-1185">Reference proteome</keyword>
<dbReference type="AlphaFoldDB" id="A0A518ARF9"/>
<accession>A0A518ARF9</accession>
<reference evidence="1 2" key="1">
    <citation type="submission" date="2019-02" db="EMBL/GenBank/DDBJ databases">
        <title>Deep-cultivation of Planctomycetes and their phenomic and genomic characterization uncovers novel biology.</title>
        <authorList>
            <person name="Wiegand S."/>
            <person name="Jogler M."/>
            <person name="Boedeker C."/>
            <person name="Pinto D."/>
            <person name="Vollmers J."/>
            <person name="Rivas-Marin E."/>
            <person name="Kohn T."/>
            <person name="Peeters S.H."/>
            <person name="Heuer A."/>
            <person name="Rast P."/>
            <person name="Oberbeckmann S."/>
            <person name="Bunk B."/>
            <person name="Jeske O."/>
            <person name="Meyerdierks A."/>
            <person name="Storesund J.E."/>
            <person name="Kallscheuer N."/>
            <person name="Luecker S."/>
            <person name="Lage O.M."/>
            <person name="Pohl T."/>
            <person name="Merkel B.J."/>
            <person name="Hornburger P."/>
            <person name="Mueller R.-W."/>
            <person name="Bruemmer F."/>
            <person name="Labrenz M."/>
            <person name="Spormann A.M."/>
            <person name="Op den Camp H."/>
            <person name="Overmann J."/>
            <person name="Amann R."/>
            <person name="Jetten M.S.M."/>
            <person name="Mascher T."/>
            <person name="Medema M.H."/>
            <person name="Devos D.P."/>
            <person name="Kaster A.-K."/>
            <person name="Ovreas L."/>
            <person name="Rohde M."/>
            <person name="Galperin M.Y."/>
            <person name="Jogler C."/>
        </authorList>
    </citation>
    <scope>NUCLEOTIDE SEQUENCE [LARGE SCALE GENOMIC DNA]</scope>
    <source>
        <strain evidence="1 2">Pan181</strain>
    </source>
</reference>
<dbReference type="EMBL" id="CP036278">
    <property type="protein sequence ID" value="QDU57308.1"/>
    <property type="molecule type" value="Genomic_DNA"/>
</dbReference>
<dbReference type="OrthoDB" id="287438at2"/>
<organism evidence="1 2">
    <name type="scientific">Aeoliella mucimassa</name>
    <dbReference type="NCBI Taxonomy" id="2527972"/>
    <lineage>
        <taxon>Bacteria</taxon>
        <taxon>Pseudomonadati</taxon>
        <taxon>Planctomycetota</taxon>
        <taxon>Planctomycetia</taxon>
        <taxon>Pirellulales</taxon>
        <taxon>Lacipirellulaceae</taxon>
        <taxon>Aeoliella</taxon>
    </lineage>
</organism>
<evidence type="ECO:0000313" key="1">
    <source>
        <dbReference type="EMBL" id="QDU57308.1"/>
    </source>
</evidence>
<dbReference type="KEGG" id="amuc:Pan181_35230"/>
<dbReference type="Proteomes" id="UP000315750">
    <property type="component" value="Chromosome"/>
</dbReference>
<sequence>MSEDFPTTPTHYVGFCRLCGTGPLGLRTCGDCGALTIVCDECDAVWPDAELAAPPATTGTTTLPCPHCGSDLYEPPAHWATDAELAAVRWLGEAIEAGRLELKTRGGSH</sequence>
<protein>
    <submittedName>
        <fullName evidence="1">Uncharacterized protein</fullName>
    </submittedName>
</protein>
<gene>
    <name evidence="1" type="ORF">Pan181_35230</name>
</gene>
<name>A0A518ARF9_9BACT</name>